<proteinExistence type="inferred from homology"/>
<dbReference type="Pfam" id="PF10079">
    <property type="entry name" value="Rossmann-like_BshC"/>
    <property type="match status" value="1"/>
</dbReference>
<evidence type="ECO:0000256" key="1">
    <source>
        <dbReference type="ARBA" id="ARBA00022598"/>
    </source>
</evidence>
<dbReference type="EC" id="6.-.-.-" evidence="2"/>
<evidence type="ECO:0000313" key="5">
    <source>
        <dbReference type="EMBL" id="QDH78833.1"/>
    </source>
</evidence>
<dbReference type="NCBIfam" id="TIGR03998">
    <property type="entry name" value="thiol_BshC"/>
    <property type="match status" value="1"/>
</dbReference>
<accession>A0A514CG86</accession>
<gene>
    <name evidence="2 5" type="primary">bshC</name>
    <name evidence="5" type="ORF">FKX85_07205</name>
</gene>
<feature type="domain" description="Bacillithiol biosynthesis BshC C-terminal coiled-coil" evidence="4">
    <location>
        <begin position="365"/>
        <end position="518"/>
    </location>
</feature>
<dbReference type="InterPro" id="IPR055398">
    <property type="entry name" value="Rossmann-like_BshC"/>
</dbReference>
<dbReference type="RefSeq" id="WP_141614086.1">
    <property type="nucleotide sequence ID" value="NZ_CP041253.1"/>
</dbReference>
<dbReference type="HAMAP" id="MF_01867">
    <property type="entry name" value="BshC"/>
    <property type="match status" value="1"/>
</dbReference>
<evidence type="ECO:0000256" key="2">
    <source>
        <dbReference type="HAMAP-Rule" id="MF_01867"/>
    </source>
</evidence>
<organism evidence="5 6">
    <name type="scientific">Echinicola soli</name>
    <dbReference type="NCBI Taxonomy" id="2591634"/>
    <lineage>
        <taxon>Bacteria</taxon>
        <taxon>Pseudomonadati</taxon>
        <taxon>Bacteroidota</taxon>
        <taxon>Cytophagia</taxon>
        <taxon>Cytophagales</taxon>
        <taxon>Cyclobacteriaceae</taxon>
        <taxon>Echinicola</taxon>
    </lineage>
</organism>
<reference evidence="5 6" key="1">
    <citation type="submission" date="2019-06" db="EMBL/GenBank/DDBJ databases">
        <title>Echinicola alkalisoli sp. nov. isolated from saline soil.</title>
        <authorList>
            <person name="Sun J.-Q."/>
            <person name="Xu L."/>
        </authorList>
    </citation>
    <scope>NUCLEOTIDE SEQUENCE [LARGE SCALE GENOMIC DNA]</scope>
    <source>
        <strain evidence="5 6">LN3S3</strain>
    </source>
</reference>
<keyword evidence="1 2" id="KW-0436">Ligase</keyword>
<evidence type="ECO:0000259" key="4">
    <source>
        <dbReference type="Pfam" id="PF24850"/>
    </source>
</evidence>
<comment type="similarity">
    <text evidence="2">Belongs to the BshC family.</text>
</comment>
<evidence type="ECO:0000313" key="6">
    <source>
        <dbReference type="Proteomes" id="UP000316614"/>
    </source>
</evidence>
<feature type="domain" description="Bacillithiol biosynthesis BshC N-terminal Rossmann-like" evidence="3">
    <location>
        <begin position="15"/>
        <end position="362"/>
    </location>
</feature>
<evidence type="ECO:0000259" key="3">
    <source>
        <dbReference type="Pfam" id="PF10079"/>
    </source>
</evidence>
<name>A0A514CG86_9BACT</name>
<dbReference type="PIRSF" id="PIRSF012535">
    <property type="entry name" value="UCP012535"/>
    <property type="match status" value="1"/>
</dbReference>
<dbReference type="Proteomes" id="UP000316614">
    <property type="component" value="Chromosome"/>
</dbReference>
<dbReference type="InterPro" id="IPR055399">
    <property type="entry name" value="CC_BshC"/>
</dbReference>
<dbReference type="EMBL" id="CP041253">
    <property type="protein sequence ID" value="QDH78833.1"/>
    <property type="molecule type" value="Genomic_DNA"/>
</dbReference>
<dbReference type="KEGG" id="echi:FKX85_07205"/>
<dbReference type="InterPro" id="IPR011199">
    <property type="entry name" value="Bacillithiol_biosynth_BshC"/>
</dbReference>
<protein>
    <recommendedName>
        <fullName evidence="2">Putative cysteine ligase BshC</fullName>
        <ecNumber evidence="2">6.-.-.-</ecNumber>
    </recommendedName>
</protein>
<dbReference type="AlphaFoldDB" id="A0A514CG86"/>
<sequence length="521" mass="59761">MLKSTVEPECTGQFSPLFIDYIRQQEKLAPFYNAFPKLENFGSVIQNRQFDSSKRAVLAKALKEQYEGVEISEKVAENVAALENGKTFTVTTGHQLNLFTGPLYFIYKIVSTINLARQLGEAYPGYRFVPVYWMASEDHDFEEINYFHYDGKQYSWKTAQRGAVGDFELDKSMEELLKEVNFVPEFFKEAYRKNTTLAEAVRQYVNYLFGDKGLVIVDGHDRKLKELFAPVIKKELVSGKANDLVNAQTQKLKDLGYKSQIFPREINFFYLDKGVRSRIVKSEAGFEVLDTEKVFAAEELLKLVDDDPTKLSPNVVLRPLYQEYILPNIAYLGGPAEVAYWLQLKGVFDHYQVDYPMVMPRNFALIKTVKAQRKAAALELSTEQLFASFDDLKKAYVKSHAHADLDLVEEKKALAAVFEQLGGDAAAIDPTLEPAAEAAKVRALKVLEHFGKKLRQGEERKMDVALRRIKEVKEILFPGGTPQERKCNFMEFYLADEQFIERLYSLFDPLDYQYIILEQDE</sequence>
<dbReference type="OrthoDB" id="9765151at2"/>
<dbReference type="Pfam" id="PF24850">
    <property type="entry name" value="CC_BshC"/>
    <property type="match status" value="1"/>
</dbReference>
<dbReference type="GO" id="GO:0016874">
    <property type="term" value="F:ligase activity"/>
    <property type="evidence" value="ECO:0007669"/>
    <property type="project" value="UniProtKB-UniRule"/>
</dbReference>
<keyword evidence="6" id="KW-1185">Reference proteome</keyword>